<proteinExistence type="predicted"/>
<reference evidence="1 2" key="1">
    <citation type="journal article" date="2019" name="Commun. Biol.">
        <title>The bagworm genome reveals a unique fibroin gene that provides high tensile strength.</title>
        <authorList>
            <person name="Kono N."/>
            <person name="Nakamura H."/>
            <person name="Ohtoshi R."/>
            <person name="Tomita M."/>
            <person name="Numata K."/>
            <person name="Arakawa K."/>
        </authorList>
    </citation>
    <scope>NUCLEOTIDE SEQUENCE [LARGE SCALE GENOMIC DNA]</scope>
</reference>
<dbReference type="EMBL" id="BGZK01001420">
    <property type="protein sequence ID" value="GBP79591.1"/>
    <property type="molecule type" value="Genomic_DNA"/>
</dbReference>
<name>A0A4C1YSY8_EUMVA</name>
<organism evidence="1 2">
    <name type="scientific">Eumeta variegata</name>
    <name type="common">Bagworm moth</name>
    <name type="synonym">Eumeta japonica</name>
    <dbReference type="NCBI Taxonomy" id="151549"/>
    <lineage>
        <taxon>Eukaryota</taxon>
        <taxon>Metazoa</taxon>
        <taxon>Ecdysozoa</taxon>
        <taxon>Arthropoda</taxon>
        <taxon>Hexapoda</taxon>
        <taxon>Insecta</taxon>
        <taxon>Pterygota</taxon>
        <taxon>Neoptera</taxon>
        <taxon>Endopterygota</taxon>
        <taxon>Lepidoptera</taxon>
        <taxon>Glossata</taxon>
        <taxon>Ditrysia</taxon>
        <taxon>Tineoidea</taxon>
        <taxon>Psychidae</taxon>
        <taxon>Oiketicinae</taxon>
        <taxon>Eumeta</taxon>
    </lineage>
</organism>
<dbReference type="AlphaFoldDB" id="A0A4C1YSY8"/>
<gene>
    <name evidence="1" type="ORF">EVAR_64263_1</name>
</gene>
<dbReference type="Proteomes" id="UP000299102">
    <property type="component" value="Unassembled WGS sequence"/>
</dbReference>
<protein>
    <submittedName>
        <fullName evidence="1">Uncharacterized protein</fullName>
    </submittedName>
</protein>
<evidence type="ECO:0000313" key="1">
    <source>
        <dbReference type="EMBL" id="GBP79591.1"/>
    </source>
</evidence>
<accession>A0A4C1YSY8</accession>
<sequence>MRAENESSIKLIPFNPLGGGALAESNYLASAGVLSVIHQPGRARPKKKKRKTKIVRHKKIYAGPSAAGLGDFVRIKPTVKLGKEWQEFVCGAGRLIQIFVLIRIRRRFQQKSVIGDGFFFRFASQLIYAGGGGAGTS</sequence>
<comment type="caution">
    <text evidence="1">The sequence shown here is derived from an EMBL/GenBank/DDBJ whole genome shotgun (WGS) entry which is preliminary data.</text>
</comment>
<evidence type="ECO:0000313" key="2">
    <source>
        <dbReference type="Proteomes" id="UP000299102"/>
    </source>
</evidence>
<keyword evidence="2" id="KW-1185">Reference proteome</keyword>